<organism evidence="2 3">
    <name type="scientific">Phialocephala subalpina</name>
    <dbReference type="NCBI Taxonomy" id="576137"/>
    <lineage>
        <taxon>Eukaryota</taxon>
        <taxon>Fungi</taxon>
        <taxon>Dikarya</taxon>
        <taxon>Ascomycota</taxon>
        <taxon>Pezizomycotina</taxon>
        <taxon>Leotiomycetes</taxon>
        <taxon>Helotiales</taxon>
        <taxon>Mollisiaceae</taxon>
        <taxon>Phialocephala</taxon>
        <taxon>Phialocephala fortinii species complex</taxon>
    </lineage>
</organism>
<dbReference type="Pfam" id="PF13602">
    <property type="entry name" value="ADH_zinc_N_2"/>
    <property type="match status" value="1"/>
</dbReference>
<evidence type="ECO:0000313" key="2">
    <source>
        <dbReference type="EMBL" id="CZR61657.1"/>
    </source>
</evidence>
<dbReference type="OrthoDB" id="3509362at2759"/>
<evidence type="ECO:0000313" key="3">
    <source>
        <dbReference type="Proteomes" id="UP000184330"/>
    </source>
</evidence>
<dbReference type="Proteomes" id="UP000184330">
    <property type="component" value="Unassembled WGS sequence"/>
</dbReference>
<dbReference type="AlphaFoldDB" id="A0A1L7X9K0"/>
<accession>A0A1L7X9K0</accession>
<dbReference type="SUPFAM" id="SSF51735">
    <property type="entry name" value="NAD(P)-binding Rossmann-fold domains"/>
    <property type="match status" value="1"/>
</dbReference>
<dbReference type="STRING" id="576137.A0A1L7X9K0"/>
<feature type="domain" description="Enoyl reductase (ER)" evidence="1">
    <location>
        <begin position="19"/>
        <end position="312"/>
    </location>
</feature>
<dbReference type="InterPro" id="IPR011032">
    <property type="entry name" value="GroES-like_sf"/>
</dbReference>
<dbReference type="Gene3D" id="3.90.180.10">
    <property type="entry name" value="Medium-chain alcohol dehydrogenases, catalytic domain"/>
    <property type="match status" value="2"/>
</dbReference>
<dbReference type="SMART" id="SM00829">
    <property type="entry name" value="PKS_ER"/>
    <property type="match status" value="1"/>
</dbReference>
<sequence length="316" mass="34122">MTTSNLPTTIRTLIQPDPKSEHIILTTIPLPIQAPNTTEHLLRVHAVAITNNELTWPANFPASRPIPYSDTQALVPLYDVAGTIVTAPEDSPFKAGDEVWALGVEAGEMKWAEAATVPMSAQTAWQALFVHGGLKAEAGVGGKGKRVFVTAASGAVGSWVVQLAVWSGAEVVGTASAANAEFVKSLGVTEVLDYRSADVKAWAEEEGVKADLVIDCIGGKSLEEAWWVVKEGGTLISVFQPPVQKKPERLEGKKVRNEFFVMEPDGEQLGEVTRLVDEGRFVPVLDSVWPLEKFEEAFAKAESGKTRGKVVFELYV</sequence>
<dbReference type="CDD" id="cd05289">
    <property type="entry name" value="MDR_like_2"/>
    <property type="match status" value="1"/>
</dbReference>
<dbReference type="Gene3D" id="3.40.50.720">
    <property type="entry name" value="NAD(P)-binding Rossmann-like Domain"/>
    <property type="match status" value="1"/>
</dbReference>
<dbReference type="PANTHER" id="PTHR44013:SF5">
    <property type="entry name" value="OXIDOREDUCTASE, PUTATIVE (AFU_ORTHOLOGUE AFUA_5G01290)-RELATED"/>
    <property type="match status" value="1"/>
</dbReference>
<dbReference type="InterPro" id="IPR036291">
    <property type="entry name" value="NAD(P)-bd_dom_sf"/>
</dbReference>
<protein>
    <submittedName>
        <fullName evidence="2">Related to zinc-binding oxidoreductase</fullName>
    </submittedName>
</protein>
<keyword evidence="3" id="KW-1185">Reference proteome</keyword>
<dbReference type="SUPFAM" id="SSF50129">
    <property type="entry name" value="GroES-like"/>
    <property type="match status" value="1"/>
</dbReference>
<name>A0A1L7X9K0_9HELO</name>
<gene>
    <name evidence="2" type="ORF">PAC_11554</name>
</gene>
<proteinExistence type="predicted"/>
<dbReference type="EMBL" id="FJOG01000018">
    <property type="protein sequence ID" value="CZR61657.1"/>
    <property type="molecule type" value="Genomic_DNA"/>
</dbReference>
<dbReference type="PANTHER" id="PTHR44013">
    <property type="entry name" value="ZINC-TYPE ALCOHOL DEHYDROGENASE-LIKE PROTEIN C16A3.02C"/>
    <property type="match status" value="1"/>
</dbReference>
<dbReference type="InterPro" id="IPR052733">
    <property type="entry name" value="Chloroplast_QOR"/>
</dbReference>
<reference evidence="2 3" key="1">
    <citation type="submission" date="2016-03" db="EMBL/GenBank/DDBJ databases">
        <authorList>
            <person name="Ploux O."/>
        </authorList>
    </citation>
    <scope>NUCLEOTIDE SEQUENCE [LARGE SCALE GENOMIC DNA]</scope>
    <source>
        <strain evidence="2 3">UAMH 11012</strain>
    </source>
</reference>
<dbReference type="GO" id="GO:0016491">
    <property type="term" value="F:oxidoreductase activity"/>
    <property type="evidence" value="ECO:0007669"/>
    <property type="project" value="InterPro"/>
</dbReference>
<dbReference type="InterPro" id="IPR020843">
    <property type="entry name" value="ER"/>
</dbReference>
<evidence type="ECO:0000259" key="1">
    <source>
        <dbReference type="SMART" id="SM00829"/>
    </source>
</evidence>